<protein>
    <submittedName>
        <fullName evidence="1">Methyltransferase family protein</fullName>
        <ecNumber evidence="1">2.1.1.100</ecNumber>
        <ecNumber evidence="1">2.1.1.334</ecNumber>
    </submittedName>
</protein>
<evidence type="ECO:0000313" key="2">
    <source>
        <dbReference type="Proteomes" id="UP001631969"/>
    </source>
</evidence>
<dbReference type="EC" id="2.1.1.334" evidence="1"/>
<proteinExistence type="predicted"/>
<keyword evidence="1" id="KW-0808">Transferase</keyword>
<organism evidence="1 2">
    <name type="scientific">Paenibacillus mesotrionivorans</name>
    <dbReference type="NCBI Taxonomy" id="3160968"/>
    <lineage>
        <taxon>Bacteria</taxon>
        <taxon>Bacillati</taxon>
        <taxon>Bacillota</taxon>
        <taxon>Bacilli</taxon>
        <taxon>Bacillales</taxon>
        <taxon>Paenibacillaceae</taxon>
        <taxon>Paenibacillus</taxon>
    </lineage>
</organism>
<dbReference type="EMBL" id="JBJURJ010000001">
    <property type="protein sequence ID" value="MFM9326814.1"/>
    <property type="molecule type" value="Genomic_DNA"/>
</dbReference>
<accession>A0ACC7NS05</accession>
<keyword evidence="1" id="KW-0489">Methyltransferase</keyword>
<name>A0ACC7NS05_9BACL</name>
<dbReference type="EC" id="2.1.1.100" evidence="1"/>
<gene>
    <name evidence="1" type="ORF">ACI1P1_00745</name>
</gene>
<dbReference type="Proteomes" id="UP001631969">
    <property type="component" value="Unassembled WGS sequence"/>
</dbReference>
<comment type="caution">
    <text evidence="1">The sequence shown here is derived from an EMBL/GenBank/DDBJ whole genome shotgun (WGS) entry which is preliminary data.</text>
</comment>
<evidence type="ECO:0000313" key="1">
    <source>
        <dbReference type="EMBL" id="MFM9326814.1"/>
    </source>
</evidence>
<keyword evidence="2" id="KW-1185">Reference proteome</keyword>
<sequence length="200" mass="22438">MNNLMVFNIAAVFCMTLFYLAYFYKQFRLAQQGIRTNRLARGPKPTRTKRVETALVAATYIMAVIQYASAGLSGYLGGFSLPKDVRSTGVFLMVIGVAFFIAALITMRDNWRAGVEENQQTAMVVQGVYRISRNPAFVGFDLLYLGSALAMPNIVICLAAICCILILHQQILEEEKLLPSLFGPAYLDYKKHTPRYILFL</sequence>
<reference evidence="1" key="1">
    <citation type="submission" date="2024-12" db="EMBL/GenBank/DDBJ databases">
        <authorList>
            <person name="Wu N."/>
        </authorList>
    </citation>
    <scope>NUCLEOTIDE SEQUENCE</scope>
    <source>
        <strain evidence="1">P15</strain>
    </source>
</reference>